<evidence type="ECO:0000256" key="3">
    <source>
        <dbReference type="ARBA" id="ARBA00023125"/>
    </source>
</evidence>
<organism evidence="6 7">
    <name type="scientific">Methylorubrum salsuginis</name>
    <dbReference type="NCBI Taxonomy" id="414703"/>
    <lineage>
        <taxon>Bacteria</taxon>
        <taxon>Pseudomonadati</taxon>
        <taxon>Pseudomonadota</taxon>
        <taxon>Alphaproteobacteria</taxon>
        <taxon>Hyphomicrobiales</taxon>
        <taxon>Methylobacteriaceae</taxon>
        <taxon>Methylorubrum</taxon>
    </lineage>
</organism>
<protein>
    <submittedName>
        <fullName evidence="6">DNA-binding transcriptional regulator, LysR family</fullName>
    </submittedName>
</protein>
<keyword evidence="2" id="KW-0805">Transcription regulation</keyword>
<accession>A0A1I4E1Q3</accession>
<keyword evidence="7" id="KW-1185">Reference proteome</keyword>
<dbReference type="InterPro" id="IPR005119">
    <property type="entry name" value="LysR_subst-bd"/>
</dbReference>
<dbReference type="FunFam" id="1.10.10.10:FF:000001">
    <property type="entry name" value="LysR family transcriptional regulator"/>
    <property type="match status" value="1"/>
</dbReference>
<dbReference type="EMBL" id="FOSV01000007">
    <property type="protein sequence ID" value="SFK99099.1"/>
    <property type="molecule type" value="Genomic_DNA"/>
</dbReference>
<keyword evidence="4" id="KW-0804">Transcription</keyword>
<comment type="similarity">
    <text evidence="1">Belongs to the LysR transcriptional regulatory family.</text>
</comment>
<evidence type="ECO:0000256" key="2">
    <source>
        <dbReference type="ARBA" id="ARBA00023015"/>
    </source>
</evidence>
<evidence type="ECO:0000259" key="5">
    <source>
        <dbReference type="PROSITE" id="PS50931"/>
    </source>
</evidence>
<dbReference type="SUPFAM" id="SSF46785">
    <property type="entry name" value="Winged helix' DNA-binding domain"/>
    <property type="match status" value="1"/>
</dbReference>
<keyword evidence="3 6" id="KW-0238">DNA-binding</keyword>
<evidence type="ECO:0000256" key="4">
    <source>
        <dbReference type="ARBA" id="ARBA00023163"/>
    </source>
</evidence>
<dbReference type="RefSeq" id="WP_091945205.1">
    <property type="nucleotide sequence ID" value="NZ_FOSV01000007.1"/>
</dbReference>
<dbReference type="Proteomes" id="UP000198804">
    <property type="component" value="Unassembled WGS sequence"/>
</dbReference>
<dbReference type="PROSITE" id="PS50931">
    <property type="entry name" value="HTH_LYSR"/>
    <property type="match status" value="1"/>
</dbReference>
<proteinExistence type="inferred from homology"/>
<dbReference type="PANTHER" id="PTHR30126:SF39">
    <property type="entry name" value="HTH-TYPE TRANSCRIPTIONAL REGULATOR CYSL"/>
    <property type="match status" value="1"/>
</dbReference>
<dbReference type="InterPro" id="IPR000847">
    <property type="entry name" value="LysR_HTH_N"/>
</dbReference>
<name>A0A1I4E1Q3_9HYPH</name>
<gene>
    <name evidence="6" type="ORF">SAMN04488125_10710</name>
</gene>
<dbReference type="Gene3D" id="3.40.190.290">
    <property type="match status" value="1"/>
</dbReference>
<dbReference type="STRING" id="414703.SAMN04488125_10710"/>
<reference evidence="7" key="1">
    <citation type="submission" date="2016-10" db="EMBL/GenBank/DDBJ databases">
        <authorList>
            <person name="Varghese N."/>
            <person name="Submissions S."/>
        </authorList>
    </citation>
    <scope>NUCLEOTIDE SEQUENCE [LARGE SCALE GENOMIC DNA]</scope>
    <source>
        <strain evidence="7">CGMCC 1.6474</strain>
    </source>
</reference>
<dbReference type="InterPro" id="IPR036390">
    <property type="entry name" value="WH_DNA-bd_sf"/>
</dbReference>
<dbReference type="CDD" id="cd08420">
    <property type="entry name" value="PBP2_CysL_like"/>
    <property type="match status" value="1"/>
</dbReference>
<dbReference type="InterPro" id="IPR036388">
    <property type="entry name" value="WH-like_DNA-bd_sf"/>
</dbReference>
<dbReference type="AlphaFoldDB" id="A0A1I4E1Q3"/>
<dbReference type="GO" id="GO:0003700">
    <property type="term" value="F:DNA-binding transcription factor activity"/>
    <property type="evidence" value="ECO:0007669"/>
    <property type="project" value="InterPro"/>
</dbReference>
<dbReference type="Pfam" id="PF00126">
    <property type="entry name" value="HTH_1"/>
    <property type="match status" value="1"/>
</dbReference>
<dbReference type="SUPFAM" id="SSF53850">
    <property type="entry name" value="Periplasmic binding protein-like II"/>
    <property type="match status" value="1"/>
</dbReference>
<evidence type="ECO:0000256" key="1">
    <source>
        <dbReference type="ARBA" id="ARBA00009437"/>
    </source>
</evidence>
<dbReference type="OrthoDB" id="9808620at2"/>
<evidence type="ECO:0000313" key="7">
    <source>
        <dbReference type="Proteomes" id="UP000198804"/>
    </source>
</evidence>
<dbReference type="Pfam" id="PF03466">
    <property type="entry name" value="LysR_substrate"/>
    <property type="match status" value="1"/>
</dbReference>
<feature type="domain" description="HTH lysR-type" evidence="5">
    <location>
        <begin position="1"/>
        <end position="58"/>
    </location>
</feature>
<dbReference type="GO" id="GO:0000976">
    <property type="term" value="F:transcription cis-regulatory region binding"/>
    <property type="evidence" value="ECO:0007669"/>
    <property type="project" value="TreeGrafter"/>
</dbReference>
<dbReference type="PANTHER" id="PTHR30126">
    <property type="entry name" value="HTH-TYPE TRANSCRIPTIONAL REGULATOR"/>
    <property type="match status" value="1"/>
</dbReference>
<evidence type="ECO:0000313" key="6">
    <source>
        <dbReference type="EMBL" id="SFK99099.1"/>
    </source>
</evidence>
<sequence>MTLDQLRIFVAVAERQHVTRAAEALNLVQSAVSAAIANIEGRHATKLFHRVGRGIELTEAGRVFLTEARAVLARAEVAELVLADLSGLRRGTLALYASQTIASDWLPRHLVAFRRAYPEIAIRLAVGNTTDAADAVRAGTAELGFVEGALDDPTLASTTIARDQLVLVVAPGHPFAGATDLEPEDLVSADWVLREAGSGTRSAFEAALTEAGLAPAQLQILLELPSNEAVRAAVEAGGGAAVLSETVVAAALRAGTLVRAAFDLPSRPFRVLRHKERYRSRAADVLLDLTTKADVG</sequence>
<dbReference type="Gene3D" id="1.10.10.10">
    <property type="entry name" value="Winged helix-like DNA-binding domain superfamily/Winged helix DNA-binding domain"/>
    <property type="match status" value="1"/>
</dbReference>